<evidence type="ECO:0000256" key="5">
    <source>
        <dbReference type="ARBA" id="ARBA00023136"/>
    </source>
</evidence>
<evidence type="ECO:0000313" key="7">
    <source>
        <dbReference type="EMBL" id="GAX62919.1"/>
    </source>
</evidence>
<organism evidence="7 8">
    <name type="scientific">Candidatus Scalindua japonica</name>
    <dbReference type="NCBI Taxonomy" id="1284222"/>
    <lineage>
        <taxon>Bacteria</taxon>
        <taxon>Pseudomonadati</taxon>
        <taxon>Planctomycetota</taxon>
        <taxon>Candidatus Brocadiia</taxon>
        <taxon>Candidatus Brocadiales</taxon>
        <taxon>Candidatus Scalinduaceae</taxon>
        <taxon>Candidatus Scalindua</taxon>
    </lineage>
</organism>
<dbReference type="OrthoDB" id="1495589at2"/>
<evidence type="ECO:0000256" key="6">
    <source>
        <dbReference type="SAM" id="Phobius"/>
    </source>
</evidence>
<dbReference type="RefSeq" id="WP_096896314.1">
    <property type="nucleotide sequence ID" value="NZ_BAOS01000045.1"/>
</dbReference>
<proteinExistence type="predicted"/>
<evidence type="ECO:0000313" key="8">
    <source>
        <dbReference type="Proteomes" id="UP000218542"/>
    </source>
</evidence>
<protein>
    <submittedName>
        <fullName evidence="7">Export of O-antigen and teichoic acid</fullName>
    </submittedName>
</protein>
<evidence type="ECO:0000256" key="3">
    <source>
        <dbReference type="ARBA" id="ARBA00022692"/>
    </source>
</evidence>
<dbReference type="Proteomes" id="UP000218542">
    <property type="component" value="Unassembled WGS sequence"/>
</dbReference>
<feature type="transmembrane region" description="Helical" evidence="6">
    <location>
        <begin position="257"/>
        <end position="278"/>
    </location>
</feature>
<feature type="transmembrane region" description="Helical" evidence="6">
    <location>
        <begin position="122"/>
        <end position="145"/>
    </location>
</feature>
<dbReference type="EMBL" id="BAOS01000045">
    <property type="protein sequence ID" value="GAX62919.1"/>
    <property type="molecule type" value="Genomic_DNA"/>
</dbReference>
<feature type="transmembrane region" description="Helical" evidence="6">
    <location>
        <begin position="325"/>
        <end position="348"/>
    </location>
</feature>
<feature type="transmembrane region" description="Helical" evidence="6">
    <location>
        <begin position="360"/>
        <end position="381"/>
    </location>
</feature>
<feature type="transmembrane region" description="Helical" evidence="6">
    <location>
        <begin position="290"/>
        <end position="313"/>
    </location>
</feature>
<keyword evidence="8" id="KW-1185">Reference proteome</keyword>
<keyword evidence="3 6" id="KW-0812">Transmembrane</keyword>
<gene>
    <name evidence="7" type="ORF">SCALIN_C45_0077</name>
</gene>
<feature type="transmembrane region" description="Helical" evidence="6">
    <location>
        <begin position="221"/>
        <end position="245"/>
    </location>
</feature>
<dbReference type="PANTHER" id="PTHR30250">
    <property type="entry name" value="PST FAMILY PREDICTED COLANIC ACID TRANSPORTER"/>
    <property type="match status" value="1"/>
</dbReference>
<keyword evidence="2" id="KW-1003">Cell membrane</keyword>
<feature type="transmembrane region" description="Helical" evidence="6">
    <location>
        <begin position="443"/>
        <end position="464"/>
    </location>
</feature>
<reference evidence="8" key="1">
    <citation type="journal article" date="2017" name="Environ. Microbiol. Rep.">
        <title>Genetic Diversity of Marine Anaerobic Ammonium-Oxidizing Bacteria as Revealed by Genomic and Proteomic Analyses of 'Candidatus Scalindua japonica'.</title>
        <authorList>
            <person name="Oshiki M."/>
            <person name="Mizuto K."/>
            <person name="Kimura Z."/>
            <person name="Kindaichi T."/>
            <person name="Satoh H."/>
            <person name="Okabe S."/>
        </authorList>
    </citation>
    <scope>NUCLEOTIDE SEQUENCE [LARGE SCALE GENOMIC DNA]</scope>
    <source>
        <strain evidence="8">husup-a2</strain>
    </source>
</reference>
<dbReference type="InterPro" id="IPR002797">
    <property type="entry name" value="Polysacc_synth"/>
</dbReference>
<name>A0A286U454_9BACT</name>
<dbReference type="PANTHER" id="PTHR30250:SF11">
    <property type="entry name" value="O-ANTIGEN TRANSPORTER-RELATED"/>
    <property type="match status" value="1"/>
</dbReference>
<dbReference type="GO" id="GO:0005886">
    <property type="term" value="C:plasma membrane"/>
    <property type="evidence" value="ECO:0007669"/>
    <property type="project" value="UniProtKB-SubCell"/>
</dbReference>
<feature type="transmembrane region" description="Helical" evidence="6">
    <location>
        <begin position="182"/>
        <end position="201"/>
    </location>
</feature>
<sequence length="497" mass="55681">MFKDILSLIKQTIAYGSGQMLIRSLGIILIPVYTRVLTVSDYGIINTLASFSAILMYFYNFGLSGAVMRYDAELHSDEERRIAHGTAWVFLVLMALGITVLLAFISPFTWKFVFPSVPIFPFAFLVIATVAIESTNVVPMALLRIRGKAITFSTIQFLQFLSVTSLIILFVVVLHLGAKGQFFALMLNSAIFAILYVVIALRQIKMNLNFHYLKKYLSFGLPLIPSGLSMWFLSLSSILIIQWLISLEAVGLFGLGFKFGLILDLFVVAILTAWQPFFYKKAETEEGIELFSLVGTYFLFVVMGIGVALSLAAYPVLHLVTTPDYFAAGSVVGFIIIGVVIRAMYYFNVQGIAFMKKTKYLPLIDGSAAALNIGLCLLLIPRYGIKGAAFSTMMAYFLQLSICFIVSKRLYPIPYQYGRLIKILIIFVLAYVGLSHVEFNSDLWTLTIRMGMLPLIVLVGLLLFRVLEEREIRKISQLLLQYKTQFAKYTTGKTKGI</sequence>
<dbReference type="AlphaFoldDB" id="A0A286U454"/>
<keyword evidence="5 6" id="KW-0472">Membrane</keyword>
<keyword evidence="4 6" id="KW-1133">Transmembrane helix</keyword>
<evidence type="ECO:0000256" key="2">
    <source>
        <dbReference type="ARBA" id="ARBA00022475"/>
    </source>
</evidence>
<feature type="transmembrane region" description="Helical" evidence="6">
    <location>
        <begin position="12"/>
        <end position="32"/>
    </location>
</feature>
<feature type="transmembrane region" description="Helical" evidence="6">
    <location>
        <begin position="157"/>
        <end position="176"/>
    </location>
</feature>
<feature type="transmembrane region" description="Helical" evidence="6">
    <location>
        <begin position="419"/>
        <end position="437"/>
    </location>
</feature>
<dbReference type="Pfam" id="PF01943">
    <property type="entry name" value="Polysacc_synt"/>
    <property type="match status" value="1"/>
</dbReference>
<dbReference type="InterPro" id="IPR050833">
    <property type="entry name" value="Poly_Biosynth_Transport"/>
</dbReference>
<feature type="transmembrane region" description="Helical" evidence="6">
    <location>
        <begin position="88"/>
        <end position="110"/>
    </location>
</feature>
<accession>A0A286U454</accession>
<feature type="transmembrane region" description="Helical" evidence="6">
    <location>
        <begin position="44"/>
        <end position="67"/>
    </location>
</feature>
<evidence type="ECO:0000256" key="4">
    <source>
        <dbReference type="ARBA" id="ARBA00022989"/>
    </source>
</evidence>
<comment type="caution">
    <text evidence="7">The sequence shown here is derived from an EMBL/GenBank/DDBJ whole genome shotgun (WGS) entry which is preliminary data.</text>
</comment>
<feature type="transmembrane region" description="Helical" evidence="6">
    <location>
        <begin position="387"/>
        <end position="407"/>
    </location>
</feature>
<comment type="subcellular location">
    <subcellularLocation>
        <location evidence="1">Cell membrane</location>
        <topology evidence="1">Multi-pass membrane protein</topology>
    </subcellularLocation>
</comment>
<evidence type="ECO:0000256" key="1">
    <source>
        <dbReference type="ARBA" id="ARBA00004651"/>
    </source>
</evidence>